<accession>Q6ALS8</accession>
<evidence type="ECO:0000313" key="5">
    <source>
        <dbReference type="Proteomes" id="UP000000602"/>
    </source>
</evidence>
<reference evidence="5" key="1">
    <citation type="journal article" date="2004" name="Environ. Microbiol.">
        <title>The genome of Desulfotalea psychrophila, a sulfate-reducing bacterium from permanently cold Arctic sediments.</title>
        <authorList>
            <person name="Rabus R."/>
            <person name="Ruepp A."/>
            <person name="Frickey T."/>
            <person name="Rattei T."/>
            <person name="Fartmann B."/>
            <person name="Stark M."/>
            <person name="Bauer M."/>
            <person name="Zibat A."/>
            <person name="Lombardot T."/>
            <person name="Becker I."/>
            <person name="Amann J."/>
            <person name="Gellner K."/>
            <person name="Teeling H."/>
            <person name="Leuschner W.D."/>
            <person name="Gloeckner F.-O."/>
            <person name="Lupas A.N."/>
            <person name="Amann R."/>
            <person name="Klenk H.-P."/>
        </authorList>
    </citation>
    <scope>NUCLEOTIDE SEQUENCE [LARGE SCALE GENOMIC DNA]</scope>
    <source>
        <strain evidence="5">DSM 12343 / LSv54</strain>
    </source>
</reference>
<dbReference type="Pfam" id="PF06725">
    <property type="entry name" value="3D"/>
    <property type="match status" value="1"/>
</dbReference>
<dbReference type="eggNOG" id="COG3584">
    <property type="taxonomic scope" value="Bacteria"/>
</dbReference>
<dbReference type="InterPro" id="IPR059180">
    <property type="entry name" value="3D_YorM"/>
</dbReference>
<feature type="domain" description="3D" evidence="3">
    <location>
        <begin position="120"/>
        <end position="179"/>
    </location>
</feature>
<dbReference type="Gene3D" id="2.40.40.10">
    <property type="entry name" value="RlpA-like domain"/>
    <property type="match status" value="1"/>
</dbReference>
<dbReference type="HOGENOM" id="CLU_1479808_0_0_7"/>
<dbReference type="AlphaFoldDB" id="Q6ALS8"/>
<keyword evidence="5" id="KW-1185">Reference proteome</keyword>
<dbReference type="SUPFAM" id="SSF50685">
    <property type="entry name" value="Barwin-like endoglucanases"/>
    <property type="match status" value="1"/>
</dbReference>
<protein>
    <recommendedName>
        <fullName evidence="3">3D domain-containing protein</fullName>
    </recommendedName>
</protein>
<dbReference type="GO" id="GO:0004553">
    <property type="term" value="F:hydrolase activity, hydrolyzing O-glycosyl compounds"/>
    <property type="evidence" value="ECO:0007669"/>
    <property type="project" value="InterPro"/>
</dbReference>
<dbReference type="GO" id="GO:0019867">
    <property type="term" value="C:outer membrane"/>
    <property type="evidence" value="ECO:0007669"/>
    <property type="project" value="InterPro"/>
</dbReference>
<dbReference type="GO" id="GO:0009254">
    <property type="term" value="P:peptidoglycan turnover"/>
    <property type="evidence" value="ECO:0007669"/>
    <property type="project" value="InterPro"/>
</dbReference>
<dbReference type="CDD" id="cd14667">
    <property type="entry name" value="3D_containing_proteins"/>
    <property type="match status" value="1"/>
</dbReference>
<dbReference type="EMBL" id="CR522870">
    <property type="protein sequence ID" value="CAG36697.1"/>
    <property type="molecule type" value="Genomic_DNA"/>
</dbReference>
<evidence type="ECO:0000256" key="1">
    <source>
        <dbReference type="ARBA" id="ARBA00022729"/>
    </source>
</evidence>
<evidence type="ECO:0000256" key="2">
    <source>
        <dbReference type="SAM" id="SignalP"/>
    </source>
</evidence>
<dbReference type="InterPro" id="IPR036908">
    <property type="entry name" value="RlpA-like_sf"/>
</dbReference>
<feature type="chain" id="PRO_5004270570" description="3D domain-containing protein" evidence="2">
    <location>
        <begin position="26"/>
        <end position="182"/>
    </location>
</feature>
<dbReference type="Proteomes" id="UP000000602">
    <property type="component" value="Chromosome"/>
</dbReference>
<name>Q6ALS8_DESPS</name>
<sequence length="182" mass="20529">MVLSYMKQNLIICLICVSALLSACAKKPVATRMETTAYCGCQICCDWQRGKNQYLHLDFWNKYVSAGKAAGRPYSGLTAHGTNPEEPEEGLFSADSVQRPWMIPVRIVLFPWFLMAEDGTIAADTRYYPFGTRMYVPGYGWGVVEDRGGAIKGRHRIDLFFDSHQEALQWGRKTLPVNIVLP</sequence>
<dbReference type="InterPro" id="IPR051933">
    <property type="entry name" value="Resuscitation_pf_RpfB"/>
</dbReference>
<gene>
    <name evidence="4" type="ordered locus">DP1968</name>
</gene>
<dbReference type="PROSITE" id="PS51257">
    <property type="entry name" value="PROKAR_LIPOPROTEIN"/>
    <property type="match status" value="1"/>
</dbReference>
<keyword evidence="1 2" id="KW-0732">Signal</keyword>
<dbReference type="PANTHER" id="PTHR39160:SF4">
    <property type="entry name" value="RESUSCITATION-PROMOTING FACTOR RPFB"/>
    <property type="match status" value="1"/>
</dbReference>
<evidence type="ECO:0000313" key="4">
    <source>
        <dbReference type="EMBL" id="CAG36697.1"/>
    </source>
</evidence>
<evidence type="ECO:0000259" key="3">
    <source>
        <dbReference type="Pfam" id="PF06725"/>
    </source>
</evidence>
<dbReference type="STRING" id="177439.DP1968"/>
<proteinExistence type="predicted"/>
<dbReference type="PANTHER" id="PTHR39160">
    <property type="entry name" value="CELL WALL-BINDING PROTEIN YOCH"/>
    <property type="match status" value="1"/>
</dbReference>
<dbReference type="KEGG" id="dps:DP1968"/>
<feature type="signal peptide" evidence="2">
    <location>
        <begin position="1"/>
        <end position="25"/>
    </location>
</feature>
<organism evidence="4 5">
    <name type="scientific">Desulfotalea psychrophila (strain LSv54 / DSM 12343)</name>
    <dbReference type="NCBI Taxonomy" id="177439"/>
    <lineage>
        <taxon>Bacteria</taxon>
        <taxon>Pseudomonadati</taxon>
        <taxon>Thermodesulfobacteriota</taxon>
        <taxon>Desulfobulbia</taxon>
        <taxon>Desulfobulbales</taxon>
        <taxon>Desulfocapsaceae</taxon>
        <taxon>Desulfotalea</taxon>
    </lineage>
</organism>
<dbReference type="InterPro" id="IPR010611">
    <property type="entry name" value="3D_dom"/>
</dbReference>